<dbReference type="PANTHER" id="PTHR30336">
    <property type="entry name" value="INNER MEMBRANE PROTEIN, PROBABLE PERMEASE"/>
    <property type="match status" value="1"/>
</dbReference>
<dbReference type="InterPro" id="IPR014729">
    <property type="entry name" value="Rossmann-like_a/b/a_fold"/>
</dbReference>
<sequence length="266" mass="28843">MFFALSKVLGFFALPSNLMISIGLVGALALFAGWVRLGGALLVISVLTLAVLGLSPLGNILLLVLEDRFPKPAENDNRPVAGIVVLGGSFDTIVAGARGEVALNESAERLTVIAELAKRYPEARIVFSGGQGTLFYSGATEAQVAARMFESFGIAPERITLEDRSRNTRENAVFSRDLVNPGAGERWLLVTSAYHMPRSVGCFRAAGFPVDAFPVDYRTRGYEDMTRPFRSVGEGLRRVDIAVREWVGLFVYRITGYTDALVPAPL</sequence>
<dbReference type="GO" id="GO:0043164">
    <property type="term" value="P:Gram-negative-bacterium-type cell wall biogenesis"/>
    <property type="evidence" value="ECO:0007669"/>
    <property type="project" value="TreeGrafter"/>
</dbReference>
<evidence type="ECO:0000313" key="4">
    <source>
        <dbReference type="Proteomes" id="UP000602745"/>
    </source>
</evidence>
<dbReference type="Proteomes" id="UP000602745">
    <property type="component" value="Unassembled WGS sequence"/>
</dbReference>
<evidence type="ECO:0000259" key="2">
    <source>
        <dbReference type="Pfam" id="PF02698"/>
    </source>
</evidence>
<dbReference type="InterPro" id="IPR051599">
    <property type="entry name" value="Cell_Envelope_Assoc"/>
</dbReference>
<evidence type="ECO:0000256" key="1">
    <source>
        <dbReference type="SAM" id="Phobius"/>
    </source>
</evidence>
<accession>A0A8J2YIW1</accession>
<reference evidence="3" key="2">
    <citation type="submission" date="2020-09" db="EMBL/GenBank/DDBJ databases">
        <authorList>
            <person name="Sun Q."/>
            <person name="Sedlacek I."/>
        </authorList>
    </citation>
    <scope>NUCLEOTIDE SEQUENCE</scope>
    <source>
        <strain evidence="3">CCM 7684</strain>
    </source>
</reference>
<feature type="transmembrane region" description="Helical" evidence="1">
    <location>
        <begin position="40"/>
        <end position="65"/>
    </location>
</feature>
<comment type="caution">
    <text evidence="3">The sequence shown here is derived from an EMBL/GenBank/DDBJ whole genome shotgun (WGS) entry which is preliminary data.</text>
</comment>
<dbReference type="Gene3D" id="3.40.50.620">
    <property type="entry name" value="HUPs"/>
    <property type="match status" value="1"/>
</dbReference>
<dbReference type="CDD" id="cd06259">
    <property type="entry name" value="YdcF-like"/>
    <property type="match status" value="1"/>
</dbReference>
<dbReference type="GO" id="GO:0000270">
    <property type="term" value="P:peptidoglycan metabolic process"/>
    <property type="evidence" value="ECO:0007669"/>
    <property type="project" value="TreeGrafter"/>
</dbReference>
<gene>
    <name evidence="3" type="ORF">GCM10007276_24760</name>
</gene>
<evidence type="ECO:0000313" key="3">
    <source>
        <dbReference type="EMBL" id="GGE46605.1"/>
    </source>
</evidence>
<dbReference type="RefSeq" id="WP_188410020.1">
    <property type="nucleotide sequence ID" value="NZ_BMCP01000002.1"/>
</dbReference>
<dbReference type="EMBL" id="BMCP01000002">
    <property type="protein sequence ID" value="GGE46605.1"/>
    <property type="molecule type" value="Genomic_DNA"/>
</dbReference>
<keyword evidence="4" id="KW-1185">Reference proteome</keyword>
<dbReference type="AlphaFoldDB" id="A0A8J2YIW1"/>
<dbReference type="Pfam" id="PF02698">
    <property type="entry name" value="DUF218"/>
    <property type="match status" value="1"/>
</dbReference>
<keyword evidence="1" id="KW-0812">Transmembrane</keyword>
<keyword evidence="1" id="KW-1133">Transmembrane helix</keyword>
<feature type="transmembrane region" description="Helical" evidence="1">
    <location>
        <begin position="12"/>
        <end position="34"/>
    </location>
</feature>
<proteinExistence type="predicted"/>
<dbReference type="PANTHER" id="PTHR30336:SF4">
    <property type="entry name" value="ENVELOPE BIOGENESIS FACTOR ELYC"/>
    <property type="match status" value="1"/>
</dbReference>
<reference evidence="3" key="1">
    <citation type="journal article" date="2014" name="Int. J. Syst. Evol. Microbiol.">
        <title>Complete genome sequence of Corynebacterium casei LMG S-19264T (=DSM 44701T), isolated from a smear-ripened cheese.</title>
        <authorList>
            <consortium name="US DOE Joint Genome Institute (JGI-PGF)"/>
            <person name="Walter F."/>
            <person name="Albersmeier A."/>
            <person name="Kalinowski J."/>
            <person name="Ruckert C."/>
        </authorList>
    </citation>
    <scope>NUCLEOTIDE SEQUENCE</scope>
    <source>
        <strain evidence="3">CCM 7684</strain>
    </source>
</reference>
<dbReference type="GO" id="GO:0005886">
    <property type="term" value="C:plasma membrane"/>
    <property type="evidence" value="ECO:0007669"/>
    <property type="project" value="TreeGrafter"/>
</dbReference>
<feature type="domain" description="DUF218" evidence="2">
    <location>
        <begin position="82"/>
        <end position="248"/>
    </location>
</feature>
<keyword evidence="1" id="KW-0472">Membrane</keyword>
<protein>
    <submittedName>
        <fullName evidence="3">Membrane protein</fullName>
    </submittedName>
</protein>
<dbReference type="InterPro" id="IPR003848">
    <property type="entry name" value="DUF218"/>
</dbReference>
<name>A0A8J2YIW1_9RHOB</name>
<organism evidence="3 4">
    <name type="scientific">Agaricicola taiwanensis</name>
    <dbReference type="NCBI Taxonomy" id="591372"/>
    <lineage>
        <taxon>Bacteria</taxon>
        <taxon>Pseudomonadati</taxon>
        <taxon>Pseudomonadota</taxon>
        <taxon>Alphaproteobacteria</taxon>
        <taxon>Rhodobacterales</taxon>
        <taxon>Paracoccaceae</taxon>
        <taxon>Agaricicola</taxon>
    </lineage>
</organism>